<gene>
    <name evidence="1" type="ORF">GF068_42200</name>
</gene>
<dbReference type="Proteomes" id="UP000440224">
    <property type="component" value="Unassembled WGS sequence"/>
</dbReference>
<name>A0A6N7Q2I2_9BACT</name>
<reference evidence="1 2" key="1">
    <citation type="submission" date="2019-10" db="EMBL/GenBank/DDBJ databases">
        <title>A soil myxobacterium in the family Polyangiaceae.</title>
        <authorList>
            <person name="Li Y."/>
            <person name="Wang J."/>
        </authorList>
    </citation>
    <scope>NUCLEOTIDE SEQUENCE [LARGE SCALE GENOMIC DNA]</scope>
    <source>
        <strain evidence="1 2">DSM 14734</strain>
    </source>
</reference>
<sequence>MMYGHLLRRLLEVLDGWSQGVLAGAATNPGRKLAHAIAVADVLSTLIPLVRPELKSTPGAPPDPPEVVLSRVLIVLEGWSLGVLALAGDKHTKTRRERIVAVADVVQVLVGLVQPEVVAMARKSTEP</sequence>
<dbReference type="EMBL" id="WJIE01000033">
    <property type="protein sequence ID" value="MRG98483.1"/>
    <property type="molecule type" value="Genomic_DNA"/>
</dbReference>
<organism evidence="1 2">
    <name type="scientific">Polyangium spumosum</name>
    <dbReference type="NCBI Taxonomy" id="889282"/>
    <lineage>
        <taxon>Bacteria</taxon>
        <taxon>Pseudomonadati</taxon>
        <taxon>Myxococcota</taxon>
        <taxon>Polyangia</taxon>
        <taxon>Polyangiales</taxon>
        <taxon>Polyangiaceae</taxon>
        <taxon>Polyangium</taxon>
    </lineage>
</organism>
<protein>
    <submittedName>
        <fullName evidence="1">Uncharacterized protein</fullName>
    </submittedName>
</protein>
<dbReference type="RefSeq" id="WP_153825252.1">
    <property type="nucleotide sequence ID" value="NZ_WJIE01000033.1"/>
</dbReference>
<dbReference type="AlphaFoldDB" id="A0A6N7Q2I2"/>
<accession>A0A6N7Q2I2</accession>
<evidence type="ECO:0000313" key="2">
    <source>
        <dbReference type="Proteomes" id="UP000440224"/>
    </source>
</evidence>
<keyword evidence="2" id="KW-1185">Reference proteome</keyword>
<proteinExistence type="predicted"/>
<comment type="caution">
    <text evidence="1">The sequence shown here is derived from an EMBL/GenBank/DDBJ whole genome shotgun (WGS) entry which is preliminary data.</text>
</comment>
<evidence type="ECO:0000313" key="1">
    <source>
        <dbReference type="EMBL" id="MRG98483.1"/>
    </source>
</evidence>